<proteinExistence type="predicted"/>
<dbReference type="AlphaFoldDB" id="A0A931PSV1"/>
<evidence type="ECO:0000313" key="2">
    <source>
        <dbReference type="Proteomes" id="UP000727962"/>
    </source>
</evidence>
<accession>A0A931PSV1</accession>
<name>A0A931PSV1_FIMGI</name>
<organism evidence="1 2">
    <name type="scientific">Fimbriimonas ginsengisoli</name>
    <dbReference type="NCBI Taxonomy" id="1005039"/>
    <lineage>
        <taxon>Bacteria</taxon>
        <taxon>Bacillati</taxon>
        <taxon>Armatimonadota</taxon>
        <taxon>Fimbriimonadia</taxon>
        <taxon>Fimbriimonadales</taxon>
        <taxon>Fimbriimonadaceae</taxon>
        <taxon>Fimbriimonas</taxon>
    </lineage>
</organism>
<comment type="caution">
    <text evidence="1">The sequence shown here is derived from an EMBL/GenBank/DDBJ whole genome shotgun (WGS) entry which is preliminary data.</text>
</comment>
<evidence type="ECO:0000313" key="1">
    <source>
        <dbReference type="EMBL" id="MBI1755818.1"/>
    </source>
</evidence>
<protein>
    <submittedName>
        <fullName evidence="1">Uncharacterized protein</fullName>
    </submittedName>
</protein>
<dbReference type="EMBL" id="JACOSL010000011">
    <property type="protein sequence ID" value="MBI1755818.1"/>
    <property type="molecule type" value="Genomic_DNA"/>
</dbReference>
<gene>
    <name evidence="1" type="ORF">HYR64_01760</name>
</gene>
<sequence length="96" mass="10581">MALGLALSMIICACDHANFLVVENRYTKPVDLSWGGDPVRVAAHTRANLGRTLVGPNFEIRAVDPLTGEVLTQRVFGQNEWRNYLQGDEFVVVIGP</sequence>
<reference evidence="1" key="1">
    <citation type="submission" date="2020-07" db="EMBL/GenBank/DDBJ databases">
        <title>Huge and variable diversity of episymbiotic CPR bacteria and DPANN archaea in groundwater ecosystems.</title>
        <authorList>
            <person name="He C.Y."/>
            <person name="Keren R."/>
            <person name="Whittaker M."/>
            <person name="Farag I.F."/>
            <person name="Doudna J."/>
            <person name="Cate J.H.D."/>
            <person name="Banfield J.F."/>
        </authorList>
    </citation>
    <scope>NUCLEOTIDE SEQUENCE</scope>
    <source>
        <strain evidence="1">NC_groundwater_17_Pr7_B-0.1um_64_12</strain>
    </source>
</reference>
<dbReference type="Proteomes" id="UP000727962">
    <property type="component" value="Unassembled WGS sequence"/>
</dbReference>